<dbReference type="InterPro" id="IPR029068">
    <property type="entry name" value="Glyas_Bleomycin-R_OHBP_Dase"/>
</dbReference>
<protein>
    <recommendedName>
        <fullName evidence="3">VOC family protein</fullName>
    </recommendedName>
</protein>
<dbReference type="Proteomes" id="UP000607197">
    <property type="component" value="Unassembled WGS sequence"/>
</dbReference>
<name>A0A830F8C6_9EURY</name>
<organism evidence="1 2">
    <name type="scientific">Halocalculus aciditolerans</name>
    <dbReference type="NCBI Taxonomy" id="1383812"/>
    <lineage>
        <taxon>Archaea</taxon>
        <taxon>Methanobacteriati</taxon>
        <taxon>Methanobacteriota</taxon>
        <taxon>Stenosarchaea group</taxon>
        <taxon>Halobacteria</taxon>
        <taxon>Halobacteriales</taxon>
        <taxon>Halobacteriaceae</taxon>
        <taxon>Halocalculus</taxon>
    </lineage>
</organism>
<comment type="caution">
    <text evidence="1">The sequence shown here is derived from an EMBL/GenBank/DDBJ whole genome shotgun (WGS) entry which is preliminary data.</text>
</comment>
<sequence length="141" mass="15388">MTLAVPDVPAAESYYASLFDLDVHFREGSRDGDFGTLPGGWDWGDAADAGVDPSLSVVGRDSLHLELTAAEEPQEPGHVRRIALDVGMAERIDIRERAADLDATVTQNAESTHVEDAYGFEWEFTEADLPLEPSVDELDVE</sequence>
<gene>
    <name evidence="1" type="ORF">GCM10009039_04500</name>
</gene>
<dbReference type="SUPFAM" id="SSF54593">
    <property type="entry name" value="Glyoxalase/Bleomycin resistance protein/Dihydroxybiphenyl dioxygenase"/>
    <property type="match status" value="1"/>
</dbReference>
<reference evidence="1" key="2">
    <citation type="submission" date="2020-09" db="EMBL/GenBank/DDBJ databases">
        <authorList>
            <person name="Sun Q."/>
            <person name="Ohkuma M."/>
        </authorList>
    </citation>
    <scope>NUCLEOTIDE SEQUENCE</scope>
    <source>
        <strain evidence="1">JCM 19596</strain>
    </source>
</reference>
<reference evidence="1" key="1">
    <citation type="journal article" date="2014" name="Int. J. Syst. Evol. Microbiol.">
        <title>Complete genome sequence of Corynebacterium casei LMG S-19264T (=DSM 44701T), isolated from a smear-ripened cheese.</title>
        <authorList>
            <consortium name="US DOE Joint Genome Institute (JGI-PGF)"/>
            <person name="Walter F."/>
            <person name="Albersmeier A."/>
            <person name="Kalinowski J."/>
            <person name="Ruckert C."/>
        </authorList>
    </citation>
    <scope>NUCLEOTIDE SEQUENCE</scope>
    <source>
        <strain evidence="1">JCM 19596</strain>
    </source>
</reference>
<proteinExistence type="predicted"/>
<dbReference type="AlphaFoldDB" id="A0A830F8C6"/>
<evidence type="ECO:0000313" key="1">
    <source>
        <dbReference type="EMBL" id="GGL49407.1"/>
    </source>
</evidence>
<evidence type="ECO:0008006" key="3">
    <source>
        <dbReference type="Google" id="ProtNLM"/>
    </source>
</evidence>
<accession>A0A830F8C6</accession>
<evidence type="ECO:0000313" key="2">
    <source>
        <dbReference type="Proteomes" id="UP000607197"/>
    </source>
</evidence>
<dbReference type="EMBL" id="BMPG01000001">
    <property type="protein sequence ID" value="GGL49407.1"/>
    <property type="molecule type" value="Genomic_DNA"/>
</dbReference>
<dbReference type="Gene3D" id="3.10.180.10">
    <property type="entry name" value="2,3-Dihydroxybiphenyl 1,2-Dioxygenase, domain 1"/>
    <property type="match status" value="1"/>
</dbReference>
<keyword evidence="2" id="KW-1185">Reference proteome</keyword>